<comment type="cofactor">
    <cofactor evidence="5">
        <name>a divalent metal cation</name>
        <dbReference type="ChEBI" id="CHEBI:60240"/>
    </cofactor>
</comment>
<evidence type="ECO:0000256" key="4">
    <source>
        <dbReference type="ARBA" id="ARBA00023080"/>
    </source>
</evidence>
<feature type="site" description="Important for substrate specificity" evidence="5">
    <location>
        <position position="72"/>
    </location>
</feature>
<protein>
    <recommendedName>
        <fullName evidence="5">7-methyl-GTP pyrophosphatase</fullName>
        <shortName evidence="5">m(7)GTP pyrophosphatase</shortName>
        <ecNumber evidence="5">3.6.1.-</ecNumber>
    </recommendedName>
</protein>
<dbReference type="CDD" id="cd00555">
    <property type="entry name" value="Maf"/>
    <property type="match status" value="1"/>
</dbReference>
<dbReference type="InterPro" id="IPR029001">
    <property type="entry name" value="ITPase-like_fam"/>
</dbReference>
<dbReference type="PIRSF" id="PIRSF006305">
    <property type="entry name" value="Maf"/>
    <property type="match status" value="1"/>
</dbReference>
<evidence type="ECO:0000313" key="8">
    <source>
        <dbReference type="Proteomes" id="UP000435877"/>
    </source>
</evidence>
<dbReference type="Gene3D" id="3.90.950.10">
    <property type="match status" value="1"/>
</dbReference>
<dbReference type="Pfam" id="PF02545">
    <property type="entry name" value="Maf"/>
    <property type="match status" value="1"/>
</dbReference>
<feature type="active site" description="Proton acceptor" evidence="5">
    <location>
        <position position="71"/>
    </location>
</feature>
<evidence type="ECO:0000256" key="3">
    <source>
        <dbReference type="ARBA" id="ARBA00022801"/>
    </source>
</evidence>
<dbReference type="SUPFAM" id="SSF52972">
    <property type="entry name" value="ITPase-like"/>
    <property type="match status" value="1"/>
</dbReference>
<dbReference type="PANTHER" id="PTHR43213">
    <property type="entry name" value="BIFUNCTIONAL DTTP/UTP PYROPHOSPHATASE/METHYLTRANSFERASE PROTEIN-RELATED"/>
    <property type="match status" value="1"/>
</dbReference>
<dbReference type="Proteomes" id="UP000435877">
    <property type="component" value="Unassembled WGS sequence"/>
</dbReference>
<comment type="catalytic activity">
    <reaction evidence="5">
        <text>N(7)-methyl-GTP + H2O = N(7)-methyl-GMP + diphosphate + H(+)</text>
        <dbReference type="Rhea" id="RHEA:58744"/>
        <dbReference type="ChEBI" id="CHEBI:15377"/>
        <dbReference type="ChEBI" id="CHEBI:15378"/>
        <dbReference type="ChEBI" id="CHEBI:33019"/>
        <dbReference type="ChEBI" id="CHEBI:58285"/>
        <dbReference type="ChEBI" id="CHEBI:87133"/>
    </reaction>
</comment>
<evidence type="ECO:0000313" key="7">
    <source>
        <dbReference type="EMBL" id="CAA0104454.1"/>
    </source>
</evidence>
<accession>A0A5S9PJ31</accession>
<reference evidence="8 9" key="1">
    <citation type="submission" date="2019-11" db="EMBL/GenBank/DDBJ databases">
        <authorList>
            <person name="Holert J."/>
        </authorList>
    </citation>
    <scope>NUCLEOTIDE SEQUENCE [LARGE SCALE GENOMIC DNA]</scope>
    <source>
        <strain evidence="6">BC3_2A</strain>
        <strain evidence="7">SB11_1A</strain>
    </source>
</reference>
<evidence type="ECO:0000256" key="1">
    <source>
        <dbReference type="ARBA" id="ARBA00004496"/>
    </source>
</evidence>
<dbReference type="Proteomes" id="UP000439591">
    <property type="component" value="Unassembled WGS sequence"/>
</dbReference>
<feature type="site" description="Important for substrate specificity" evidence="5">
    <location>
        <position position="154"/>
    </location>
</feature>
<evidence type="ECO:0000256" key="5">
    <source>
        <dbReference type="HAMAP-Rule" id="MF_00528"/>
    </source>
</evidence>
<evidence type="ECO:0000256" key="2">
    <source>
        <dbReference type="ARBA" id="ARBA00022490"/>
    </source>
</evidence>
<keyword evidence="8" id="KW-1185">Reference proteome</keyword>
<keyword evidence="2 5" id="KW-0963">Cytoplasm</keyword>
<dbReference type="HAMAP" id="MF_00528">
    <property type="entry name" value="Maf"/>
    <property type="match status" value="1"/>
</dbReference>
<comment type="subcellular location">
    <subcellularLocation>
        <location evidence="1 5">Cytoplasm</location>
    </subcellularLocation>
</comment>
<dbReference type="AlphaFoldDB" id="A0A5S9PJ31"/>
<keyword evidence="3 5" id="KW-0378">Hydrolase</keyword>
<dbReference type="EC" id="3.6.1.-" evidence="5"/>
<dbReference type="PANTHER" id="PTHR43213:SF10">
    <property type="entry name" value="7-METHYL-GTP PYROPHOSPHATASE"/>
    <property type="match status" value="1"/>
</dbReference>
<dbReference type="NCBIfam" id="TIGR00172">
    <property type="entry name" value="maf"/>
    <property type="match status" value="1"/>
</dbReference>
<keyword evidence="4 5" id="KW-0546">Nucleotide metabolism</keyword>
<name>A0A5S9PJ31_9GAMM</name>
<gene>
    <name evidence="6" type="primary">yceF_2</name>
    <name evidence="7" type="ORF">IHBHHGIJ_02747</name>
    <name evidence="6" type="ORF">KFEGEMFD_02119</name>
</gene>
<dbReference type="GO" id="GO:0005737">
    <property type="term" value="C:cytoplasm"/>
    <property type="evidence" value="ECO:0007669"/>
    <property type="project" value="UniProtKB-SubCell"/>
</dbReference>
<organism evidence="6 9">
    <name type="scientific">Zhongshania aliphaticivorans</name>
    <dbReference type="NCBI Taxonomy" id="1470434"/>
    <lineage>
        <taxon>Bacteria</taxon>
        <taxon>Pseudomonadati</taxon>
        <taxon>Pseudomonadota</taxon>
        <taxon>Gammaproteobacteria</taxon>
        <taxon>Cellvibrionales</taxon>
        <taxon>Spongiibacteraceae</taxon>
        <taxon>Zhongshania</taxon>
    </lineage>
</organism>
<dbReference type="RefSeq" id="WP_159269455.1">
    <property type="nucleotide sequence ID" value="NZ_CACSIK010000002.1"/>
</dbReference>
<dbReference type="EMBL" id="CACSIK010000002">
    <property type="protein sequence ID" value="CAA0104454.1"/>
    <property type="molecule type" value="Genomic_DNA"/>
</dbReference>
<proteinExistence type="inferred from homology"/>
<comment type="function">
    <text evidence="5">Nucleoside triphosphate pyrophosphatase that hydrolyzes 7-methyl-GTP (m(7)GTP). May have a dual role in cell division arrest and in preventing the incorporation of modified nucleotides into cellular nucleic acids.</text>
</comment>
<dbReference type="EMBL" id="CACSIM010000003">
    <property type="protein sequence ID" value="CAA0104245.1"/>
    <property type="molecule type" value="Genomic_DNA"/>
</dbReference>
<comment type="caution">
    <text evidence="5">Lacks conserved residue(s) required for the propagation of feature annotation.</text>
</comment>
<feature type="site" description="Important for substrate specificity" evidence="5">
    <location>
        <position position="12"/>
    </location>
</feature>
<dbReference type="InterPro" id="IPR003697">
    <property type="entry name" value="Maf-like"/>
</dbReference>
<evidence type="ECO:0000313" key="9">
    <source>
        <dbReference type="Proteomes" id="UP000439591"/>
    </source>
</evidence>
<dbReference type="OrthoDB" id="9813694at2"/>
<sequence>MKKIILASTSIYRKQQLERLNIPFSTASPDVDEDSLKAKGLDHIELSRKLSLLKARNISASNENAIVIGGDQVASFKGEILSKPKTKEKAFEQLSTLSGNEHQLITSLAIIANGQEYLHSCIAIMKMRALSDAQISRYIDIDEPLYSCGSYRLEALGISLFEAINCEDYSSIIGIPLMWTAKTLTELGASVP</sequence>
<dbReference type="GO" id="GO:0009117">
    <property type="term" value="P:nucleotide metabolic process"/>
    <property type="evidence" value="ECO:0007669"/>
    <property type="project" value="UniProtKB-KW"/>
</dbReference>
<evidence type="ECO:0000313" key="6">
    <source>
        <dbReference type="EMBL" id="CAA0104245.1"/>
    </source>
</evidence>
<dbReference type="GO" id="GO:0047429">
    <property type="term" value="F:nucleoside triphosphate diphosphatase activity"/>
    <property type="evidence" value="ECO:0007669"/>
    <property type="project" value="InterPro"/>
</dbReference>
<comment type="similarity">
    <text evidence="5">Belongs to the Maf family. YceF subfamily.</text>
</comment>